<dbReference type="PANTHER" id="PTHR42842">
    <property type="entry name" value="FAD/NAD(P)-BINDING OXIDOREDUCTASE"/>
    <property type="match status" value="1"/>
</dbReference>
<name>A0AAU9EDE6_9FIRM</name>
<accession>A0AAU9EDE6</accession>
<keyword evidence="3" id="KW-1185">Reference proteome</keyword>
<dbReference type="InterPro" id="IPR049516">
    <property type="entry name" value="FAD-depend_C"/>
</dbReference>
<evidence type="ECO:0000259" key="1">
    <source>
        <dbReference type="Pfam" id="PF21688"/>
    </source>
</evidence>
<dbReference type="InterPro" id="IPR028348">
    <property type="entry name" value="FAD-binding_protein"/>
</dbReference>
<gene>
    <name evidence="2" type="ORF">HLPR_24180</name>
</gene>
<reference evidence="2 3" key="1">
    <citation type="submission" date="2023-08" db="EMBL/GenBank/DDBJ databases">
        <title>Helicovermis profunda gen. nov., sp. nov., a novel mesophilic, fermentative bacterium within the Bacillota from a deep-sea hydrothermal vent chimney.</title>
        <authorList>
            <person name="Miyazaki U."/>
            <person name="Mizutani D."/>
            <person name="Hashimoto Y."/>
            <person name="Tame A."/>
            <person name="Sawayama S."/>
            <person name="Miyazaki J."/>
            <person name="Takai K."/>
            <person name="Nakagawa S."/>
        </authorList>
    </citation>
    <scope>NUCLEOTIDE SEQUENCE [LARGE SCALE GENOMIC DNA]</scope>
    <source>
        <strain evidence="2 3">S502</strain>
    </source>
</reference>
<dbReference type="EMBL" id="AP028654">
    <property type="protein sequence ID" value="BEP30087.1"/>
    <property type="molecule type" value="Genomic_DNA"/>
</dbReference>
<evidence type="ECO:0000313" key="2">
    <source>
        <dbReference type="EMBL" id="BEP30087.1"/>
    </source>
</evidence>
<sequence length="529" mass="59787">MIRVNEIKVELNNNIDFKNEISKKLRISKNEILSYEIFRESIDARKGNVKYVYTIDVELKNENAILKKTNFKKSPITKYISPNMGKLKLEHRPIIVGFGPSGMFAALLLSENGYKPLVFERGENVEKRTLSVEKFWKEGVLNTESNVQFGEGGAGTFSDGKLTTRIKDLRSRKVLEELVKAGAPSEILFKNKPHIGTDLLKEVVIKIREKIIKNGGEVIFNSRVNKINKEKDLIKIEVNNSKEYITNNLILAIGHSARDTFEELYKNEFEIKQKPFAIGMRIEHKQKMINKVQYGNEDLEVKLGSAEYHLTYQTKSGRSVYTFCMCPGGKVVASSSEKNTIVTNGMSEHLRNEENANSALLVSVYPKDFESEHPLAGMYLQRKIERKAFEVTENNYFAPSIRVGEFLEEAKEKKESVYSIESSYKPGVEKVHPKEYLPDFIVDALKEALPNLNKRLKGFSDFDALLTGPETRSSSPIRIVRNLESFESTSHKGIFPCGEGAGYAGGIVSSAVDGLKVAEKIIEKYSNKL</sequence>
<dbReference type="SUPFAM" id="SSF51905">
    <property type="entry name" value="FAD/NAD(P)-binding domain"/>
    <property type="match status" value="1"/>
</dbReference>
<evidence type="ECO:0000313" key="3">
    <source>
        <dbReference type="Proteomes" id="UP001321786"/>
    </source>
</evidence>
<dbReference type="AlphaFoldDB" id="A0AAU9EDE6"/>
<proteinExistence type="predicted"/>
<dbReference type="KEGG" id="hprf:HLPR_24180"/>
<dbReference type="PIRSF" id="PIRSF038984">
    <property type="entry name" value="FAD_binding_protein"/>
    <property type="match status" value="1"/>
</dbReference>
<dbReference type="InterPro" id="IPR036188">
    <property type="entry name" value="FAD/NAD-bd_sf"/>
</dbReference>
<feature type="domain" description="FAD-dependent protein C-terminal" evidence="1">
    <location>
        <begin position="275"/>
        <end position="473"/>
    </location>
</feature>
<organism evidence="2 3">
    <name type="scientific">Helicovermis profundi</name>
    <dbReference type="NCBI Taxonomy" id="3065157"/>
    <lineage>
        <taxon>Bacteria</taxon>
        <taxon>Bacillati</taxon>
        <taxon>Bacillota</taxon>
        <taxon>Clostridia</taxon>
        <taxon>Helicovermis</taxon>
    </lineage>
</organism>
<dbReference type="Gene3D" id="3.30.70.2700">
    <property type="match status" value="1"/>
</dbReference>
<protein>
    <submittedName>
        <fullName evidence="2">NAD(P)/FAD-dependent oxidoreductase</fullName>
    </submittedName>
</protein>
<dbReference type="Pfam" id="PF21688">
    <property type="entry name" value="FAD-depend_C"/>
    <property type="match status" value="1"/>
</dbReference>
<dbReference type="Proteomes" id="UP001321786">
    <property type="component" value="Chromosome"/>
</dbReference>
<dbReference type="RefSeq" id="WP_338535687.1">
    <property type="nucleotide sequence ID" value="NZ_AP028654.1"/>
</dbReference>
<dbReference type="Gene3D" id="3.50.50.60">
    <property type="entry name" value="FAD/NAD(P)-binding domain"/>
    <property type="match status" value="2"/>
</dbReference>
<dbReference type="PANTHER" id="PTHR42842:SF3">
    <property type="entry name" value="FAD_NAD(P)-BINDING OXIDOREDUCTASE FAMILY PROTEIN"/>
    <property type="match status" value="1"/>
</dbReference>